<feature type="transmembrane region" description="Helical" evidence="6">
    <location>
        <begin position="302"/>
        <end position="324"/>
    </location>
</feature>
<dbReference type="STRING" id="158190.SpiGrapes_2175"/>
<dbReference type="PANTHER" id="PTHR32196:SF15">
    <property type="entry name" value="SUGAR ABC TRANSPORTER PERMEASE PROTEIN"/>
    <property type="match status" value="1"/>
</dbReference>
<gene>
    <name evidence="7" type="ordered locus">SpiGrapes_2175</name>
</gene>
<evidence type="ECO:0000256" key="2">
    <source>
        <dbReference type="ARBA" id="ARBA00022475"/>
    </source>
</evidence>
<dbReference type="GO" id="GO:0005886">
    <property type="term" value="C:plasma membrane"/>
    <property type="evidence" value="ECO:0007669"/>
    <property type="project" value="UniProtKB-SubCell"/>
</dbReference>
<dbReference type="GO" id="GO:0022857">
    <property type="term" value="F:transmembrane transporter activity"/>
    <property type="evidence" value="ECO:0007669"/>
    <property type="project" value="InterPro"/>
</dbReference>
<sequence>MSKESMFSSVKSAVKSFGLPRIIIGLFLLLLFILAPFVGVKISTSLSDTLNRFGMNCVMVLAMVPMIHSGCGLNFGLPLGIIAGLLGGTISMQLGYTGFTSFLMAMVFATPFALILGEAYGRLLNRVKGGEMMIATYVGFSSVAFMCIMWLLLPYSNPTMVWGFSGSGLRTTISTEGYYLHVLNDFLAIKINDHLSIPTGMILFFAILAFLMWAFLHTKTGTAMTAVGSNPVFARASGINVDKVRSLSVVMSTWLGAMGILVYQQSFGFIQLYMGPFYMALPAVSAILIGGASVNKASITNVIVGTFLFQGILTMTPSVMNSMIHTDMSEVIRIVVSNGMILYALTRKTEAIR</sequence>
<feature type="transmembrane region" description="Helical" evidence="6">
    <location>
        <begin position="244"/>
        <end position="263"/>
    </location>
</feature>
<evidence type="ECO:0000313" key="8">
    <source>
        <dbReference type="Proteomes" id="UP000005632"/>
    </source>
</evidence>
<keyword evidence="4 6" id="KW-1133">Transmembrane helix</keyword>
<keyword evidence="3 6" id="KW-0812">Transmembrane</keyword>
<name>G8QRM9_SPHPG</name>
<dbReference type="Proteomes" id="UP000005632">
    <property type="component" value="Chromosome"/>
</dbReference>
<protein>
    <submittedName>
        <fullName evidence="7">Permease component of ribose/xylose/arabinose/galactoside ABC-type transporters</fullName>
    </submittedName>
</protein>
<evidence type="ECO:0000256" key="4">
    <source>
        <dbReference type="ARBA" id="ARBA00022989"/>
    </source>
</evidence>
<keyword evidence="5 6" id="KW-0472">Membrane</keyword>
<evidence type="ECO:0000313" key="7">
    <source>
        <dbReference type="EMBL" id="AEV29951.1"/>
    </source>
</evidence>
<dbReference type="RefSeq" id="WP_014270792.1">
    <property type="nucleotide sequence ID" value="NC_016633.1"/>
</dbReference>
<keyword evidence="2" id="KW-1003">Cell membrane</keyword>
<evidence type="ECO:0000256" key="5">
    <source>
        <dbReference type="ARBA" id="ARBA00023136"/>
    </source>
</evidence>
<organism evidence="7 8">
    <name type="scientific">Sphaerochaeta pleomorpha (strain ATCC BAA-1885 / DSM 22778 / Grapes)</name>
    <dbReference type="NCBI Taxonomy" id="158190"/>
    <lineage>
        <taxon>Bacteria</taxon>
        <taxon>Pseudomonadati</taxon>
        <taxon>Spirochaetota</taxon>
        <taxon>Spirochaetia</taxon>
        <taxon>Spirochaetales</taxon>
        <taxon>Sphaerochaetaceae</taxon>
        <taxon>Sphaerochaeta</taxon>
    </lineage>
</organism>
<comment type="subcellular location">
    <subcellularLocation>
        <location evidence="1">Cell membrane</location>
        <topology evidence="1">Multi-pass membrane protein</topology>
    </subcellularLocation>
</comment>
<accession>G8QRM9</accession>
<evidence type="ECO:0000256" key="6">
    <source>
        <dbReference type="SAM" id="Phobius"/>
    </source>
</evidence>
<feature type="transmembrane region" description="Helical" evidence="6">
    <location>
        <begin position="195"/>
        <end position="216"/>
    </location>
</feature>
<proteinExistence type="predicted"/>
<dbReference type="Pfam" id="PF02653">
    <property type="entry name" value="BPD_transp_2"/>
    <property type="match status" value="1"/>
</dbReference>
<feature type="transmembrane region" description="Helical" evidence="6">
    <location>
        <begin position="102"/>
        <end position="120"/>
    </location>
</feature>
<dbReference type="InterPro" id="IPR001851">
    <property type="entry name" value="ABC_transp_permease"/>
</dbReference>
<feature type="transmembrane region" description="Helical" evidence="6">
    <location>
        <begin position="330"/>
        <end position="346"/>
    </location>
</feature>
<dbReference type="CDD" id="cd06574">
    <property type="entry name" value="TM_PBP1_branched-chain-AA_like"/>
    <property type="match status" value="1"/>
</dbReference>
<feature type="transmembrane region" description="Helical" evidence="6">
    <location>
        <begin position="132"/>
        <end position="153"/>
    </location>
</feature>
<dbReference type="HOGENOM" id="CLU_042763_0_0_12"/>
<keyword evidence="8" id="KW-1185">Reference proteome</keyword>
<evidence type="ECO:0000256" key="3">
    <source>
        <dbReference type="ARBA" id="ARBA00022692"/>
    </source>
</evidence>
<dbReference type="EMBL" id="CP003155">
    <property type="protein sequence ID" value="AEV29951.1"/>
    <property type="molecule type" value="Genomic_DNA"/>
</dbReference>
<dbReference type="eggNOG" id="COG1172">
    <property type="taxonomic scope" value="Bacteria"/>
</dbReference>
<dbReference type="AlphaFoldDB" id="G8QRM9"/>
<dbReference type="OrthoDB" id="5499919at2"/>
<dbReference type="PANTHER" id="PTHR32196">
    <property type="entry name" value="ABC TRANSPORTER PERMEASE PROTEIN YPHD-RELATED-RELATED"/>
    <property type="match status" value="1"/>
</dbReference>
<evidence type="ECO:0000256" key="1">
    <source>
        <dbReference type="ARBA" id="ARBA00004651"/>
    </source>
</evidence>
<dbReference type="KEGG" id="sgp:SpiGrapes_2175"/>
<feature type="transmembrane region" description="Helical" evidence="6">
    <location>
        <begin position="269"/>
        <end position="290"/>
    </location>
</feature>
<reference evidence="7 8" key="1">
    <citation type="submission" date="2011-11" db="EMBL/GenBank/DDBJ databases">
        <title>Complete sequence of Spirochaeta sp. grapes.</title>
        <authorList>
            <consortium name="US DOE Joint Genome Institute"/>
            <person name="Lucas S."/>
            <person name="Han J."/>
            <person name="Lapidus A."/>
            <person name="Cheng J.-F."/>
            <person name="Goodwin L."/>
            <person name="Pitluck S."/>
            <person name="Peters L."/>
            <person name="Ovchinnikova G."/>
            <person name="Munk A.C."/>
            <person name="Detter J.C."/>
            <person name="Han C."/>
            <person name="Tapia R."/>
            <person name="Land M."/>
            <person name="Hauser L."/>
            <person name="Kyrpides N."/>
            <person name="Ivanova N."/>
            <person name="Pagani I."/>
            <person name="Ritalahtilisa K."/>
            <person name="Loeffler F."/>
            <person name="Woyke T."/>
        </authorList>
    </citation>
    <scope>NUCLEOTIDE SEQUENCE [LARGE SCALE GENOMIC DNA]</scope>
    <source>
        <strain evidence="8">ATCC BAA-1885 / DSM 22778 / Grapes</strain>
    </source>
</reference>